<gene>
    <name evidence="2" type="ORF">BGT96224V316_LOCUS2669</name>
</gene>
<evidence type="ECO:0000313" key="3">
    <source>
        <dbReference type="Proteomes" id="UP000324639"/>
    </source>
</evidence>
<accession>A0A9X9PS62</accession>
<keyword evidence="1" id="KW-1133">Transmembrane helix</keyword>
<evidence type="ECO:0000256" key="1">
    <source>
        <dbReference type="SAM" id="Phobius"/>
    </source>
</evidence>
<dbReference type="EMBL" id="LR026987">
    <property type="protein sequence ID" value="VCU41028.1"/>
    <property type="molecule type" value="Genomic_DNA"/>
</dbReference>
<feature type="transmembrane region" description="Helical" evidence="1">
    <location>
        <begin position="6"/>
        <end position="26"/>
    </location>
</feature>
<dbReference type="AlphaFoldDB" id="A0A9X9PS62"/>
<name>A0A9X9PS62_BLUGR</name>
<keyword evidence="3" id="KW-1185">Reference proteome</keyword>
<keyword evidence="1" id="KW-0472">Membrane</keyword>
<evidence type="ECO:0000313" key="2">
    <source>
        <dbReference type="EMBL" id="VCU41028.1"/>
    </source>
</evidence>
<protein>
    <submittedName>
        <fullName evidence="2">BgtTE-56030</fullName>
    </submittedName>
</protein>
<dbReference type="Proteomes" id="UP000324639">
    <property type="component" value="Chromosome Bgt_-04"/>
</dbReference>
<reference evidence="2 3" key="1">
    <citation type="submission" date="2018-08" db="EMBL/GenBank/DDBJ databases">
        <authorList>
            <person name="Muller C M."/>
        </authorList>
    </citation>
    <scope>NUCLEOTIDE SEQUENCE [LARGE SCALE GENOMIC DNA]</scope>
</reference>
<organism evidence="2 3">
    <name type="scientific">Blumeria graminis f. sp. tritici</name>
    <dbReference type="NCBI Taxonomy" id="62690"/>
    <lineage>
        <taxon>Eukaryota</taxon>
        <taxon>Fungi</taxon>
        <taxon>Dikarya</taxon>
        <taxon>Ascomycota</taxon>
        <taxon>Pezizomycotina</taxon>
        <taxon>Leotiomycetes</taxon>
        <taxon>Erysiphales</taxon>
        <taxon>Erysiphaceae</taxon>
        <taxon>Blumeria</taxon>
    </lineage>
</organism>
<proteinExistence type="predicted"/>
<sequence length="98" mass="11280">MEESSGFFGVVLIFLIFRLCLISCTFGSDSRGWNELGCRKDYREPCRLRLSLTQCGKHSFSLGQNKQNKLDYKVKCRFSQCVKTTRRASAQKSPENLM</sequence>
<keyword evidence="1" id="KW-0812">Transmembrane</keyword>